<evidence type="ECO:0000313" key="2">
    <source>
        <dbReference type="Proteomes" id="UP000616201"/>
    </source>
</evidence>
<dbReference type="Proteomes" id="UP000616201">
    <property type="component" value="Unassembled WGS sequence"/>
</dbReference>
<dbReference type="AlphaFoldDB" id="A0A928YRJ2"/>
<dbReference type="PROSITE" id="PS51257">
    <property type="entry name" value="PROKAR_LIPOPROTEIN"/>
    <property type="match status" value="1"/>
</dbReference>
<organism evidence="1 2">
    <name type="scientific">Sphingobacterium hungaricum</name>
    <dbReference type="NCBI Taxonomy" id="2082723"/>
    <lineage>
        <taxon>Bacteria</taxon>
        <taxon>Pseudomonadati</taxon>
        <taxon>Bacteroidota</taxon>
        <taxon>Sphingobacteriia</taxon>
        <taxon>Sphingobacteriales</taxon>
        <taxon>Sphingobacteriaceae</taxon>
        <taxon>Sphingobacterium</taxon>
    </lineage>
</organism>
<protein>
    <submittedName>
        <fullName evidence="1">Uncharacterized protein</fullName>
    </submittedName>
</protein>
<dbReference type="RefSeq" id="WP_196936903.1">
    <property type="nucleotide sequence ID" value="NZ_MU158698.1"/>
</dbReference>
<name>A0A928YRJ2_9SPHI</name>
<keyword evidence="2" id="KW-1185">Reference proteome</keyword>
<reference evidence="1" key="1">
    <citation type="submission" date="2018-02" db="EMBL/GenBank/DDBJ databases">
        <authorList>
            <person name="Vasarhelyi B.M."/>
            <person name="Deshmukh S."/>
            <person name="Balint B."/>
            <person name="Kukolya J."/>
        </authorList>
    </citation>
    <scope>NUCLEOTIDE SEQUENCE</scope>
    <source>
        <strain evidence="1">KB22</strain>
    </source>
</reference>
<sequence length="194" mass="22000">MSLSVKKLYTKYSTAALIISISAVFFLSCSDTKPSDPTASFIKNDYFDTELFFKTEVDSLKQANPEVEKTVSKENETETKTLKIKNWENELSSFTAIDLRKPAYSSEFKIDTIGNQINYTAKNPELDVQRVSILLDEAKNPIEIIVEKSTKNMLYSTDEKLSYAKGAKYSVEKNQSILILGDNRYIIQGNFISK</sequence>
<accession>A0A928YRJ2</accession>
<proteinExistence type="predicted"/>
<evidence type="ECO:0000313" key="1">
    <source>
        <dbReference type="EMBL" id="MBE8715049.1"/>
    </source>
</evidence>
<dbReference type="EMBL" id="PRDK01000009">
    <property type="protein sequence ID" value="MBE8715049.1"/>
    <property type="molecule type" value="Genomic_DNA"/>
</dbReference>
<comment type="caution">
    <text evidence="1">The sequence shown here is derived from an EMBL/GenBank/DDBJ whole genome shotgun (WGS) entry which is preliminary data.</text>
</comment>
<gene>
    <name evidence="1" type="ORF">C4F49_15300</name>
</gene>